<dbReference type="PANTHER" id="PTHR30349">
    <property type="entry name" value="PHAGE INTEGRASE-RELATED"/>
    <property type="match status" value="1"/>
</dbReference>
<evidence type="ECO:0000256" key="5">
    <source>
        <dbReference type="PROSITE-ProRule" id="PRU01248"/>
    </source>
</evidence>
<sequence>MQHRKFGRIRKCQPSGRYQAAYTAPDGRLYKAERTFAAREDAEGWLTDRRREIDRELWSPPATTEQKKTAKQKSVKFGDYAEKWLETRTVKGRPLRRRSREGYEDLLGAHVYPTFKNKAVRDITMESVDRWYAKLAPNAPTTRARTYSLFKSIMETARKRDRLIEVNPCEIVGGGSTERKSKTRPATYAEIDTIVSEMPEHLSAMVVLATWCAMRDGELIELRRSDINIFDRVERGEDGSETKVREGVIHIRRGATRVKGGWEIGPPKSEAGIRDVTIPPHVLPAIEAHLASEYVGAAKDSLLFPPQRGETDVDGNPVRLQPSTLYRHYYKARSAAKRPDLRFHDLRHTGATLYAQTGATLAELMDRVGHSTPAAAMRYQHAAQGRDAKLAAAMSQLVHIPDRPGREAR</sequence>
<dbReference type="InterPro" id="IPR011010">
    <property type="entry name" value="DNA_brk_join_enz"/>
</dbReference>
<dbReference type="Proteomes" id="UP000547444">
    <property type="component" value="Unassembled WGS sequence"/>
</dbReference>
<dbReference type="GO" id="GO:0015074">
    <property type="term" value="P:DNA integration"/>
    <property type="evidence" value="ECO:0007669"/>
    <property type="project" value="UniProtKB-KW"/>
</dbReference>
<feature type="domain" description="Core-binding (CB)" evidence="7">
    <location>
        <begin position="75"/>
        <end position="158"/>
    </location>
</feature>
<dbReference type="InterPro" id="IPR010998">
    <property type="entry name" value="Integrase_recombinase_N"/>
</dbReference>
<dbReference type="InterPro" id="IPR004107">
    <property type="entry name" value="Integrase_SAM-like_N"/>
</dbReference>
<evidence type="ECO:0000313" key="8">
    <source>
        <dbReference type="EMBL" id="NIH95703.1"/>
    </source>
</evidence>
<evidence type="ECO:0000256" key="4">
    <source>
        <dbReference type="ARBA" id="ARBA00023172"/>
    </source>
</evidence>
<evidence type="ECO:0000259" key="7">
    <source>
        <dbReference type="PROSITE" id="PS51900"/>
    </source>
</evidence>
<name>A0A7X5TZM7_9MYCO</name>
<dbReference type="Pfam" id="PF00589">
    <property type="entry name" value="Phage_integrase"/>
    <property type="match status" value="1"/>
</dbReference>
<evidence type="ECO:0000313" key="9">
    <source>
        <dbReference type="Proteomes" id="UP000547444"/>
    </source>
</evidence>
<evidence type="ECO:0000256" key="1">
    <source>
        <dbReference type="ARBA" id="ARBA00008857"/>
    </source>
</evidence>
<dbReference type="PANTHER" id="PTHR30349:SF64">
    <property type="entry name" value="PROPHAGE INTEGRASE INTD-RELATED"/>
    <property type="match status" value="1"/>
</dbReference>
<reference evidence="8 9" key="1">
    <citation type="submission" date="2020-03" db="EMBL/GenBank/DDBJ databases">
        <title>Sequencing the genomes of 1000 actinobacteria strains.</title>
        <authorList>
            <person name="Klenk H.-P."/>
        </authorList>
    </citation>
    <scope>NUCLEOTIDE SEQUENCE [LARGE SCALE GENOMIC DNA]</scope>
    <source>
        <strain evidence="8 9">DSM 44556</strain>
    </source>
</reference>
<dbReference type="RefSeq" id="WP_167158906.1">
    <property type="nucleotide sequence ID" value="NZ_JAANOW010000001.1"/>
</dbReference>
<comment type="caution">
    <text evidence="8">The sequence shown here is derived from an EMBL/GenBank/DDBJ whole genome shotgun (WGS) entry which is preliminary data.</text>
</comment>
<dbReference type="InterPro" id="IPR013762">
    <property type="entry name" value="Integrase-like_cat_sf"/>
</dbReference>
<dbReference type="Gene3D" id="1.10.443.10">
    <property type="entry name" value="Intergrase catalytic core"/>
    <property type="match status" value="1"/>
</dbReference>
<evidence type="ECO:0000259" key="6">
    <source>
        <dbReference type="PROSITE" id="PS51898"/>
    </source>
</evidence>
<gene>
    <name evidence="8" type="ORF">FHU31_002659</name>
</gene>
<dbReference type="InterPro" id="IPR044068">
    <property type="entry name" value="CB"/>
</dbReference>
<dbReference type="InterPro" id="IPR058717">
    <property type="entry name" value="Phage_L5_Integrase_N"/>
</dbReference>
<dbReference type="GO" id="GO:0003677">
    <property type="term" value="F:DNA binding"/>
    <property type="evidence" value="ECO:0007669"/>
    <property type="project" value="UniProtKB-UniRule"/>
</dbReference>
<proteinExistence type="inferred from homology"/>
<keyword evidence="4" id="KW-0233">DNA recombination</keyword>
<accession>A0A7X5TZM7</accession>
<dbReference type="EMBL" id="JAANOW010000001">
    <property type="protein sequence ID" value="NIH95703.1"/>
    <property type="molecule type" value="Genomic_DNA"/>
</dbReference>
<dbReference type="SUPFAM" id="SSF56349">
    <property type="entry name" value="DNA breaking-rejoining enzymes"/>
    <property type="match status" value="1"/>
</dbReference>
<dbReference type="Pfam" id="PF14659">
    <property type="entry name" value="Phage_int_SAM_3"/>
    <property type="match status" value="1"/>
</dbReference>
<dbReference type="AlphaFoldDB" id="A0A7X5TZM7"/>
<dbReference type="InterPro" id="IPR002104">
    <property type="entry name" value="Integrase_catalytic"/>
</dbReference>
<dbReference type="CDD" id="cd01189">
    <property type="entry name" value="INT_ICEBs1_C_like"/>
    <property type="match status" value="1"/>
</dbReference>
<organism evidence="8 9">
    <name type="scientific">Mycolicibacterium fluoranthenivorans</name>
    <dbReference type="NCBI Taxonomy" id="258505"/>
    <lineage>
        <taxon>Bacteria</taxon>
        <taxon>Bacillati</taxon>
        <taxon>Actinomycetota</taxon>
        <taxon>Actinomycetes</taxon>
        <taxon>Mycobacteriales</taxon>
        <taxon>Mycobacteriaceae</taxon>
        <taxon>Mycolicibacterium</taxon>
    </lineage>
</organism>
<dbReference type="PROSITE" id="PS51898">
    <property type="entry name" value="TYR_RECOMBINASE"/>
    <property type="match status" value="1"/>
</dbReference>
<dbReference type="InterPro" id="IPR050090">
    <property type="entry name" value="Tyrosine_recombinase_XerCD"/>
</dbReference>
<dbReference type="PROSITE" id="PS51900">
    <property type="entry name" value="CB"/>
    <property type="match status" value="1"/>
</dbReference>
<dbReference type="Gene3D" id="1.10.150.130">
    <property type="match status" value="1"/>
</dbReference>
<keyword evidence="9" id="KW-1185">Reference proteome</keyword>
<dbReference type="Pfam" id="PF26003">
    <property type="entry name" value="Integrase_N_phage"/>
    <property type="match status" value="1"/>
</dbReference>
<keyword evidence="3 5" id="KW-0238">DNA-binding</keyword>
<protein>
    <submittedName>
        <fullName evidence="8">Integrase</fullName>
    </submittedName>
</protein>
<dbReference type="GO" id="GO:0006310">
    <property type="term" value="P:DNA recombination"/>
    <property type="evidence" value="ECO:0007669"/>
    <property type="project" value="UniProtKB-KW"/>
</dbReference>
<comment type="similarity">
    <text evidence="1">Belongs to the 'phage' integrase family.</text>
</comment>
<evidence type="ECO:0000256" key="3">
    <source>
        <dbReference type="ARBA" id="ARBA00023125"/>
    </source>
</evidence>
<evidence type="ECO:0000256" key="2">
    <source>
        <dbReference type="ARBA" id="ARBA00022908"/>
    </source>
</evidence>
<keyword evidence="2" id="KW-0229">DNA integration</keyword>
<feature type="domain" description="Tyr recombinase" evidence="6">
    <location>
        <begin position="181"/>
        <end position="392"/>
    </location>
</feature>